<accession>A0A564YYD6</accession>
<reference evidence="1 2" key="1">
    <citation type="submission" date="2019-07" db="EMBL/GenBank/DDBJ databases">
        <authorList>
            <person name="Jastrzebski P J."/>
            <person name="Paukszto L."/>
            <person name="Jastrzebski P J."/>
        </authorList>
    </citation>
    <scope>NUCLEOTIDE SEQUENCE [LARGE SCALE GENOMIC DNA]</scope>
    <source>
        <strain evidence="1 2">WMS-il1</strain>
    </source>
</reference>
<evidence type="ECO:0000313" key="1">
    <source>
        <dbReference type="EMBL" id="VUZ52029.1"/>
    </source>
</evidence>
<dbReference type="AlphaFoldDB" id="A0A564YYD6"/>
<organism evidence="1 2">
    <name type="scientific">Hymenolepis diminuta</name>
    <name type="common">Rat tapeworm</name>
    <dbReference type="NCBI Taxonomy" id="6216"/>
    <lineage>
        <taxon>Eukaryota</taxon>
        <taxon>Metazoa</taxon>
        <taxon>Spiralia</taxon>
        <taxon>Lophotrochozoa</taxon>
        <taxon>Platyhelminthes</taxon>
        <taxon>Cestoda</taxon>
        <taxon>Eucestoda</taxon>
        <taxon>Cyclophyllidea</taxon>
        <taxon>Hymenolepididae</taxon>
        <taxon>Hymenolepis</taxon>
    </lineage>
</organism>
<evidence type="ECO:0000313" key="2">
    <source>
        <dbReference type="Proteomes" id="UP000321570"/>
    </source>
</evidence>
<sequence length="119" mass="13479">MINRSKHQESILFDRSVCTINGVTVPQAPRLITTSSIRVPSASDLMNYRRDSSTTYQNVNSHIKIIKICVGPPSRHFVKEVKRHVSLIWVVNKQNVRISRANPYTPSMILTSQTGIHLP</sequence>
<keyword evidence="2" id="KW-1185">Reference proteome</keyword>
<gene>
    <name evidence="1" type="ORF">WMSIL1_LOCUS10611</name>
</gene>
<protein>
    <submittedName>
        <fullName evidence="1">Uncharacterized protein</fullName>
    </submittedName>
</protein>
<name>A0A564YYD6_HYMDI</name>
<dbReference type="EMBL" id="CABIJS010000455">
    <property type="protein sequence ID" value="VUZ52029.1"/>
    <property type="molecule type" value="Genomic_DNA"/>
</dbReference>
<proteinExistence type="predicted"/>
<dbReference type="Proteomes" id="UP000321570">
    <property type="component" value="Unassembled WGS sequence"/>
</dbReference>